<organism evidence="2 3">
    <name type="scientific">Hoeflea olei</name>
    <dbReference type="NCBI Taxonomy" id="1480615"/>
    <lineage>
        <taxon>Bacteria</taxon>
        <taxon>Pseudomonadati</taxon>
        <taxon>Pseudomonadota</taxon>
        <taxon>Alphaproteobacteria</taxon>
        <taxon>Hyphomicrobiales</taxon>
        <taxon>Rhizobiaceae</taxon>
        <taxon>Hoeflea</taxon>
    </lineage>
</organism>
<dbReference type="Proteomes" id="UP000094795">
    <property type="component" value="Unassembled WGS sequence"/>
</dbReference>
<keyword evidence="2" id="KW-0540">Nuclease</keyword>
<dbReference type="GO" id="GO:0003676">
    <property type="term" value="F:nucleic acid binding"/>
    <property type="evidence" value="ECO:0007669"/>
    <property type="project" value="InterPro"/>
</dbReference>
<dbReference type="InterPro" id="IPR047655">
    <property type="entry name" value="Transpos_IS630-like"/>
</dbReference>
<dbReference type="GO" id="GO:0004519">
    <property type="term" value="F:endonuclease activity"/>
    <property type="evidence" value="ECO:0007669"/>
    <property type="project" value="UniProtKB-KW"/>
</dbReference>
<dbReference type="Pfam" id="PF13358">
    <property type="entry name" value="DDE_3"/>
    <property type="match status" value="1"/>
</dbReference>
<evidence type="ECO:0000313" key="2">
    <source>
        <dbReference type="EMBL" id="OCW58330.1"/>
    </source>
</evidence>
<dbReference type="Gene3D" id="3.30.420.10">
    <property type="entry name" value="Ribonuclease H-like superfamily/Ribonuclease H"/>
    <property type="match status" value="1"/>
</dbReference>
<dbReference type="NCBIfam" id="NF033545">
    <property type="entry name" value="transpos_IS630"/>
    <property type="match status" value="1"/>
</dbReference>
<dbReference type="EMBL" id="LQZT01000008">
    <property type="protein sequence ID" value="OCW58330.1"/>
    <property type="molecule type" value="Genomic_DNA"/>
</dbReference>
<dbReference type="AlphaFoldDB" id="A0A1C1YY41"/>
<evidence type="ECO:0000313" key="3">
    <source>
        <dbReference type="Proteomes" id="UP000094795"/>
    </source>
</evidence>
<reference evidence="2 3" key="1">
    <citation type="submission" date="2015-12" db="EMBL/GenBank/DDBJ databases">
        <authorList>
            <person name="Shamseldin A."/>
            <person name="Moawad H."/>
            <person name="Abd El-Rahim W.M."/>
            <person name="Sadowsky M.J."/>
        </authorList>
    </citation>
    <scope>NUCLEOTIDE SEQUENCE [LARGE SCALE GENOMIC DNA]</scope>
    <source>
        <strain evidence="2 3">JC234</strain>
    </source>
</reference>
<dbReference type="InterPro" id="IPR036397">
    <property type="entry name" value="RNaseH_sf"/>
</dbReference>
<dbReference type="PANTHER" id="PTHR46564">
    <property type="entry name" value="TRANSPOSASE"/>
    <property type="match status" value="1"/>
</dbReference>
<keyword evidence="2" id="KW-0255">Endonuclease</keyword>
<accession>A0A1C1YY41</accession>
<protein>
    <submittedName>
        <fullName evidence="2">DDE endonuclease</fullName>
    </submittedName>
</protein>
<keyword evidence="2" id="KW-0378">Hydrolase</keyword>
<dbReference type="STRING" id="1480615.AWJ14_21705"/>
<dbReference type="InterPro" id="IPR038717">
    <property type="entry name" value="Tc1-like_DDE_dom"/>
</dbReference>
<sequence length="200" mass="22987">MFALEQARADVARRRERWKALQHHLDPERLVFIDETWIKTNMTPIRGWGPKGKRLRAFAPHGHWRTLTFLGALRNDRLTAPCVFDGPINGQCFRAYVEQQLVPILKPGNIVIMDNLGSHKAAAVRQSIKAAGARLWFLPPYSPDLNPIEQAFSKIKHWMRLAQKRTIDDTWRHIGRLIKTIQPQECANYLTNAGYASVKT</sequence>
<keyword evidence="3" id="KW-1185">Reference proteome</keyword>
<name>A0A1C1YY41_9HYPH</name>
<evidence type="ECO:0000259" key="1">
    <source>
        <dbReference type="Pfam" id="PF13358"/>
    </source>
</evidence>
<dbReference type="PANTHER" id="PTHR46564:SF1">
    <property type="entry name" value="TRANSPOSASE"/>
    <property type="match status" value="1"/>
</dbReference>
<proteinExistence type="predicted"/>
<comment type="caution">
    <text evidence="2">The sequence shown here is derived from an EMBL/GenBank/DDBJ whole genome shotgun (WGS) entry which is preliminary data.</text>
</comment>
<feature type="domain" description="Tc1-like transposase DDE" evidence="1">
    <location>
        <begin position="29"/>
        <end position="163"/>
    </location>
</feature>
<gene>
    <name evidence="2" type="ORF">AWJ14_21705</name>
</gene>